<evidence type="ECO:0000313" key="1">
    <source>
        <dbReference type="EMBL" id="CAH2063263.1"/>
    </source>
</evidence>
<evidence type="ECO:0000313" key="2">
    <source>
        <dbReference type="Proteomes" id="UP000837857"/>
    </source>
</evidence>
<organism evidence="1 2">
    <name type="scientific">Iphiclides podalirius</name>
    <name type="common">scarce swallowtail</name>
    <dbReference type="NCBI Taxonomy" id="110791"/>
    <lineage>
        <taxon>Eukaryota</taxon>
        <taxon>Metazoa</taxon>
        <taxon>Ecdysozoa</taxon>
        <taxon>Arthropoda</taxon>
        <taxon>Hexapoda</taxon>
        <taxon>Insecta</taxon>
        <taxon>Pterygota</taxon>
        <taxon>Neoptera</taxon>
        <taxon>Endopterygota</taxon>
        <taxon>Lepidoptera</taxon>
        <taxon>Glossata</taxon>
        <taxon>Ditrysia</taxon>
        <taxon>Papilionoidea</taxon>
        <taxon>Papilionidae</taxon>
        <taxon>Papilioninae</taxon>
        <taxon>Iphiclides</taxon>
    </lineage>
</organism>
<feature type="non-terminal residue" evidence="1">
    <location>
        <position position="1"/>
    </location>
</feature>
<accession>A0ABN8IS55</accession>
<name>A0ABN8IS55_9NEOP</name>
<gene>
    <name evidence="1" type="ORF">IPOD504_LOCUS12444</name>
</gene>
<dbReference type="Proteomes" id="UP000837857">
    <property type="component" value="Chromosome 3"/>
</dbReference>
<dbReference type="EMBL" id="OW152815">
    <property type="protein sequence ID" value="CAH2063263.1"/>
    <property type="molecule type" value="Genomic_DNA"/>
</dbReference>
<proteinExistence type="predicted"/>
<keyword evidence="2" id="KW-1185">Reference proteome</keyword>
<reference evidence="1" key="1">
    <citation type="submission" date="2022-03" db="EMBL/GenBank/DDBJ databases">
        <authorList>
            <person name="Martin H S."/>
        </authorList>
    </citation>
    <scope>NUCLEOTIDE SEQUENCE</scope>
</reference>
<sequence>MYAELLFGEGRSGGDIARGYQNHARLATSTADVAPPAYTFNATYLTTLCCLPRLVRGGMQMRERGTFVDLINKAESSDTSGLTVHSAPADLHRFGTRNRRFNLIVPTLGPPNDCAAIARSEGR</sequence>
<protein>
    <submittedName>
        <fullName evidence="1">Uncharacterized protein</fullName>
    </submittedName>
</protein>